<comment type="subcellular location">
    <subcellularLocation>
        <location evidence="1">Membrane</location>
        <topology evidence="1">Multi-pass membrane protein</topology>
    </subcellularLocation>
</comment>
<dbReference type="PROSITE" id="PS50095">
    <property type="entry name" value="PLAT"/>
    <property type="match status" value="1"/>
</dbReference>
<evidence type="ECO:0000256" key="2">
    <source>
        <dbReference type="ARBA" id="ARBA00007200"/>
    </source>
</evidence>
<dbReference type="InterPro" id="IPR036392">
    <property type="entry name" value="PLAT/LH2_dom_sf"/>
</dbReference>
<dbReference type="Gene3D" id="1.10.287.70">
    <property type="match status" value="1"/>
</dbReference>
<dbReference type="InterPro" id="IPR013122">
    <property type="entry name" value="PKD1_2_channel"/>
</dbReference>
<proteinExistence type="inferred from homology"/>
<evidence type="ECO:0000256" key="1">
    <source>
        <dbReference type="ARBA" id="ARBA00004141"/>
    </source>
</evidence>
<evidence type="ECO:0000256" key="5">
    <source>
        <dbReference type="ARBA" id="ARBA00022989"/>
    </source>
</evidence>
<keyword evidence="4" id="KW-0732">Signal</keyword>
<dbReference type="Gene3D" id="2.60.60.20">
    <property type="entry name" value="PLAT/LH2 domain"/>
    <property type="match status" value="1"/>
</dbReference>
<dbReference type="RefSeq" id="XP_019630262.1">
    <property type="nucleotide sequence ID" value="XM_019774703.1"/>
</dbReference>
<feature type="transmembrane region" description="Helical" evidence="8">
    <location>
        <begin position="610"/>
        <end position="632"/>
    </location>
</feature>
<feature type="transmembrane region" description="Helical" evidence="8">
    <location>
        <begin position="25"/>
        <end position="47"/>
    </location>
</feature>
<dbReference type="GO" id="GO:0005262">
    <property type="term" value="F:calcium channel activity"/>
    <property type="evidence" value="ECO:0007669"/>
    <property type="project" value="TreeGrafter"/>
</dbReference>
<dbReference type="Pfam" id="PF01477">
    <property type="entry name" value="PLAT"/>
    <property type="match status" value="1"/>
</dbReference>
<dbReference type="PANTHER" id="PTHR10877:SF194">
    <property type="entry name" value="LOCATION OF VULVA DEFECTIVE 1"/>
    <property type="match status" value="1"/>
</dbReference>
<keyword evidence="6 8" id="KW-0472">Membrane</keyword>
<protein>
    <submittedName>
        <fullName evidence="11">Uncharacterized protein LOC109474407</fullName>
    </submittedName>
</protein>
<evidence type="ECO:0000256" key="7">
    <source>
        <dbReference type="PROSITE-ProRule" id="PRU00152"/>
    </source>
</evidence>
<dbReference type="SMART" id="SM00308">
    <property type="entry name" value="LH2"/>
    <property type="match status" value="1"/>
</dbReference>
<evidence type="ECO:0000313" key="10">
    <source>
        <dbReference type="Proteomes" id="UP000515135"/>
    </source>
</evidence>
<dbReference type="OrthoDB" id="5322100at2759"/>
<comment type="similarity">
    <text evidence="2">Belongs to the polycystin family.</text>
</comment>
<comment type="caution">
    <text evidence="7">Lacks conserved residue(s) required for the propagation of feature annotation.</text>
</comment>
<dbReference type="AlphaFoldDB" id="A0A6P4ZGR4"/>
<dbReference type="Proteomes" id="UP000515135">
    <property type="component" value="Unplaced"/>
</dbReference>
<dbReference type="Pfam" id="PF08016">
    <property type="entry name" value="PKD_channel"/>
    <property type="match status" value="1"/>
</dbReference>
<keyword evidence="3 8" id="KW-0812">Transmembrane</keyword>
<dbReference type="SUPFAM" id="SSF49723">
    <property type="entry name" value="Lipase/lipooxygenase domain (PLAT/LH2 domain)"/>
    <property type="match status" value="1"/>
</dbReference>
<dbReference type="GO" id="GO:0016020">
    <property type="term" value="C:membrane"/>
    <property type="evidence" value="ECO:0007669"/>
    <property type="project" value="UniProtKB-SubCell"/>
</dbReference>
<feature type="transmembrane region" description="Helical" evidence="8">
    <location>
        <begin position="346"/>
        <end position="366"/>
    </location>
</feature>
<feature type="transmembrane region" description="Helical" evidence="8">
    <location>
        <begin position="672"/>
        <end position="693"/>
    </location>
</feature>
<dbReference type="GO" id="GO:0050982">
    <property type="term" value="P:detection of mechanical stimulus"/>
    <property type="evidence" value="ECO:0007669"/>
    <property type="project" value="TreeGrafter"/>
</dbReference>
<gene>
    <name evidence="11" type="primary">LOC109474407</name>
</gene>
<dbReference type="PANTHER" id="PTHR10877">
    <property type="entry name" value="POLYCYSTIN FAMILY MEMBER"/>
    <property type="match status" value="1"/>
</dbReference>
<sequence length="779" mass="87477">MTLPVPNAINFMNAFKNFRNVSDNAVVFSIVVSEFILYVVLMVLLCVDFGRNERTMLSEVSLIPPDRMPAPHVYQLTVTTGSMLGAGTTSRVAFQLFGSEGTTSVKMLNPRGEALVRGSTLHFIMPVRESLGEVMLLHIWHDNSGEGDRSSWFLRKVFVRDIETDVISYFICNDWLCEDKGDGEVQKVVHACTELELAASTNVFNEATRDVLYDQQLWASALMAAPGSSFTQAQRLSCCFTLLNTMMLASAMWYQTDDRTADTQVYNLGIARFTAEELYISLMSMLTVAPVNLMIVQLFRKETPLSLNTPEMSIRMSMRAPRKIIPPAKPDAQSARKRKELSKKSVSTLLDLFLLFVFVAVFFYLAQMDTDQRALYETQTLSNTVLQKYDRISTPDQFYDWLEKVLLPTLFPSAWYNGRKMKFLDQQFAQNTESFRFGPPRLTQRRKIPDTMAWKAGAGFGWDFVEGNTSDSCWRFAAPNISNHPNFTSECSNNLVLEIPQNYDIAISFVSALKGSGFVDKHTESLAIDVNFYNPSLKLFSGINIALDHSGELGFEHFVDVTPAALWDACFKHILGLVVFVNTVALLRAVRFTQTIGKLLALPGIMKEELVSFLVVAAVAFVAFLGSGHLIFGHNMQSYSDMYRTTLALFEMVLGTYVAQDLVDSNPLLGPIYFSAFMIFIFTLLVNVLMSIICEAISADVDTTHDQELAEHMWSSFQAILGAHGARDKEDKQGLLKKEEIQANLRTIREQLDESLDICDSILPCSRVPRTVAGQVTRQ</sequence>
<feature type="domain" description="PLAT" evidence="9">
    <location>
        <begin position="72"/>
        <end position="190"/>
    </location>
</feature>
<reference evidence="11" key="1">
    <citation type="submission" date="2025-08" db="UniProtKB">
        <authorList>
            <consortium name="RefSeq"/>
        </authorList>
    </citation>
    <scope>IDENTIFICATION</scope>
    <source>
        <tissue evidence="11">Gonad</tissue>
    </source>
</reference>
<dbReference type="GeneID" id="109474407"/>
<feature type="transmembrane region" description="Helical" evidence="8">
    <location>
        <begin position="571"/>
        <end position="590"/>
    </location>
</feature>
<dbReference type="InterPro" id="IPR001024">
    <property type="entry name" value="PLAT/LH2_dom"/>
</dbReference>
<dbReference type="InterPro" id="IPR051223">
    <property type="entry name" value="Polycystin"/>
</dbReference>
<dbReference type="KEGG" id="bbel:109474407"/>
<name>A0A6P4ZGR4_BRABE</name>
<organism evidence="10 11">
    <name type="scientific">Branchiostoma belcheri</name>
    <name type="common">Amphioxus</name>
    <dbReference type="NCBI Taxonomy" id="7741"/>
    <lineage>
        <taxon>Eukaryota</taxon>
        <taxon>Metazoa</taxon>
        <taxon>Chordata</taxon>
        <taxon>Cephalochordata</taxon>
        <taxon>Leptocardii</taxon>
        <taxon>Amphioxiformes</taxon>
        <taxon>Branchiostomatidae</taxon>
        <taxon>Branchiostoma</taxon>
    </lineage>
</organism>
<keyword evidence="10" id="KW-1185">Reference proteome</keyword>
<evidence type="ECO:0000256" key="6">
    <source>
        <dbReference type="ARBA" id="ARBA00023136"/>
    </source>
</evidence>
<evidence type="ECO:0000256" key="4">
    <source>
        <dbReference type="ARBA" id="ARBA00022729"/>
    </source>
</evidence>
<evidence type="ECO:0000256" key="3">
    <source>
        <dbReference type="ARBA" id="ARBA00022692"/>
    </source>
</evidence>
<evidence type="ECO:0000313" key="11">
    <source>
        <dbReference type="RefSeq" id="XP_019630262.1"/>
    </source>
</evidence>
<evidence type="ECO:0000259" key="9">
    <source>
        <dbReference type="PROSITE" id="PS50095"/>
    </source>
</evidence>
<evidence type="ECO:0000256" key="8">
    <source>
        <dbReference type="SAM" id="Phobius"/>
    </source>
</evidence>
<keyword evidence="5 8" id="KW-1133">Transmembrane helix</keyword>
<accession>A0A6P4ZGR4</accession>